<feature type="region of interest" description="Disordered" evidence="1">
    <location>
        <begin position="45"/>
        <end position="73"/>
    </location>
</feature>
<sequence>MLNITDGEEGEGGPNSQACTTLPNEMEGAWLRRGHAHLFDRKSNLQTIGGGFDESSSEPRPDKPRFMKPNPLF</sequence>
<dbReference type="EMBL" id="SRLO01000683">
    <property type="protein sequence ID" value="TNN48741.1"/>
    <property type="molecule type" value="Genomic_DNA"/>
</dbReference>
<protein>
    <submittedName>
        <fullName evidence="2">Uncharacterized protein</fullName>
    </submittedName>
</protein>
<organism evidence="2 3">
    <name type="scientific">Liparis tanakae</name>
    <name type="common">Tanaka's snailfish</name>
    <dbReference type="NCBI Taxonomy" id="230148"/>
    <lineage>
        <taxon>Eukaryota</taxon>
        <taxon>Metazoa</taxon>
        <taxon>Chordata</taxon>
        <taxon>Craniata</taxon>
        <taxon>Vertebrata</taxon>
        <taxon>Euteleostomi</taxon>
        <taxon>Actinopterygii</taxon>
        <taxon>Neopterygii</taxon>
        <taxon>Teleostei</taxon>
        <taxon>Neoteleostei</taxon>
        <taxon>Acanthomorphata</taxon>
        <taxon>Eupercaria</taxon>
        <taxon>Perciformes</taxon>
        <taxon>Cottioidei</taxon>
        <taxon>Cottales</taxon>
        <taxon>Liparidae</taxon>
        <taxon>Liparis</taxon>
    </lineage>
</organism>
<proteinExistence type="predicted"/>
<evidence type="ECO:0000313" key="2">
    <source>
        <dbReference type="EMBL" id="TNN48741.1"/>
    </source>
</evidence>
<dbReference type="AlphaFoldDB" id="A0A4Z2G662"/>
<feature type="compositionally biased region" description="Acidic residues" evidence="1">
    <location>
        <begin position="1"/>
        <end position="11"/>
    </location>
</feature>
<comment type="caution">
    <text evidence="2">The sequence shown here is derived from an EMBL/GenBank/DDBJ whole genome shotgun (WGS) entry which is preliminary data.</text>
</comment>
<evidence type="ECO:0000313" key="3">
    <source>
        <dbReference type="Proteomes" id="UP000314294"/>
    </source>
</evidence>
<keyword evidence="3" id="KW-1185">Reference proteome</keyword>
<evidence type="ECO:0000256" key="1">
    <source>
        <dbReference type="SAM" id="MobiDB-lite"/>
    </source>
</evidence>
<name>A0A4Z2G662_9TELE</name>
<dbReference type="Proteomes" id="UP000314294">
    <property type="component" value="Unassembled WGS sequence"/>
</dbReference>
<feature type="region of interest" description="Disordered" evidence="1">
    <location>
        <begin position="1"/>
        <end position="21"/>
    </location>
</feature>
<reference evidence="2 3" key="1">
    <citation type="submission" date="2019-03" db="EMBL/GenBank/DDBJ databases">
        <title>First draft genome of Liparis tanakae, snailfish: a comprehensive survey of snailfish specific genes.</title>
        <authorList>
            <person name="Kim W."/>
            <person name="Song I."/>
            <person name="Jeong J.-H."/>
            <person name="Kim D."/>
            <person name="Kim S."/>
            <person name="Ryu S."/>
            <person name="Song J.Y."/>
            <person name="Lee S.K."/>
        </authorList>
    </citation>
    <scope>NUCLEOTIDE SEQUENCE [LARGE SCALE GENOMIC DNA]</scope>
    <source>
        <tissue evidence="2">Muscle</tissue>
    </source>
</reference>
<accession>A0A4Z2G662</accession>
<gene>
    <name evidence="2" type="ORF">EYF80_041045</name>
</gene>